<dbReference type="Proteomes" id="UP000319859">
    <property type="component" value="Unassembled WGS sequence"/>
</dbReference>
<keyword evidence="2" id="KW-0472">Membrane</keyword>
<keyword evidence="2" id="KW-0812">Transmembrane</keyword>
<name>A0A560FNY2_9PROT</name>
<organism evidence="3 4">
    <name type="scientific">Nitrospirillum amazonense</name>
    <dbReference type="NCBI Taxonomy" id="28077"/>
    <lineage>
        <taxon>Bacteria</taxon>
        <taxon>Pseudomonadati</taxon>
        <taxon>Pseudomonadota</taxon>
        <taxon>Alphaproteobacteria</taxon>
        <taxon>Rhodospirillales</taxon>
        <taxon>Azospirillaceae</taxon>
        <taxon>Nitrospirillum</taxon>
    </lineage>
</organism>
<dbReference type="RefSeq" id="WP_145748552.1">
    <property type="nucleotide sequence ID" value="NZ_VITN01000002.1"/>
</dbReference>
<feature type="region of interest" description="Disordered" evidence="1">
    <location>
        <begin position="66"/>
        <end position="85"/>
    </location>
</feature>
<evidence type="ECO:0000256" key="1">
    <source>
        <dbReference type="SAM" id="MobiDB-lite"/>
    </source>
</evidence>
<reference evidence="3 4" key="1">
    <citation type="submission" date="2019-06" db="EMBL/GenBank/DDBJ databases">
        <title>Genomic Encyclopedia of Type Strains, Phase IV (KMG-V): Genome sequencing to study the core and pangenomes of soil and plant-associated prokaryotes.</title>
        <authorList>
            <person name="Whitman W."/>
        </authorList>
    </citation>
    <scope>NUCLEOTIDE SEQUENCE [LARGE SCALE GENOMIC DNA]</scope>
    <source>
        <strain evidence="3 4">BR 11880</strain>
    </source>
</reference>
<protein>
    <submittedName>
        <fullName evidence="3">Uncharacterized protein</fullName>
    </submittedName>
</protein>
<keyword evidence="2" id="KW-1133">Transmembrane helix</keyword>
<accession>A0A560FNY2</accession>
<evidence type="ECO:0000256" key="2">
    <source>
        <dbReference type="SAM" id="Phobius"/>
    </source>
</evidence>
<sequence>MLNALRNLLSVTVVLLLLVPLTDLTMQVLPPVIGALPPLLVGLVFLAFMGQVLVATVRHARLPGIHLPKPGTGSHPGSLTREIAP</sequence>
<dbReference type="OrthoDB" id="7365814at2"/>
<comment type="caution">
    <text evidence="3">The sequence shown here is derived from an EMBL/GenBank/DDBJ whole genome shotgun (WGS) entry which is preliminary data.</text>
</comment>
<evidence type="ECO:0000313" key="4">
    <source>
        <dbReference type="Proteomes" id="UP000319859"/>
    </source>
</evidence>
<dbReference type="EMBL" id="VITN01000002">
    <property type="protein sequence ID" value="TWB23324.1"/>
    <property type="molecule type" value="Genomic_DNA"/>
</dbReference>
<proteinExistence type="predicted"/>
<dbReference type="AlphaFoldDB" id="A0A560FNY2"/>
<gene>
    <name evidence="3" type="ORF">FBZ89_10277</name>
</gene>
<feature type="transmembrane region" description="Helical" evidence="2">
    <location>
        <begin position="34"/>
        <end position="57"/>
    </location>
</feature>
<evidence type="ECO:0000313" key="3">
    <source>
        <dbReference type="EMBL" id="TWB23324.1"/>
    </source>
</evidence>